<organism evidence="2 3">
    <name type="scientific">Batillaria attramentaria</name>
    <dbReference type="NCBI Taxonomy" id="370345"/>
    <lineage>
        <taxon>Eukaryota</taxon>
        <taxon>Metazoa</taxon>
        <taxon>Spiralia</taxon>
        <taxon>Lophotrochozoa</taxon>
        <taxon>Mollusca</taxon>
        <taxon>Gastropoda</taxon>
        <taxon>Caenogastropoda</taxon>
        <taxon>Sorbeoconcha</taxon>
        <taxon>Cerithioidea</taxon>
        <taxon>Batillariidae</taxon>
        <taxon>Batillaria</taxon>
    </lineage>
</organism>
<reference evidence="2 3" key="1">
    <citation type="journal article" date="2023" name="Sci. Data">
        <title>Genome assembly of the Korean intertidal mud-creeper Batillaria attramentaria.</title>
        <authorList>
            <person name="Patra A.K."/>
            <person name="Ho P.T."/>
            <person name="Jun S."/>
            <person name="Lee S.J."/>
            <person name="Kim Y."/>
            <person name="Won Y.J."/>
        </authorList>
    </citation>
    <scope>NUCLEOTIDE SEQUENCE [LARGE SCALE GENOMIC DNA]</scope>
    <source>
        <strain evidence="2">Wonlab-2016</strain>
    </source>
</reference>
<feature type="transmembrane region" description="Helical" evidence="1">
    <location>
        <begin position="20"/>
        <end position="41"/>
    </location>
</feature>
<dbReference type="Gene3D" id="3.10.100.10">
    <property type="entry name" value="Mannose-Binding Protein A, subunit A"/>
    <property type="match status" value="1"/>
</dbReference>
<sequence length="163" mass="18716">MGWSKPSRCVLVLHHHQPRNFMLILSIQVLLYFTASFLNTAKASYTAGRWLSAGSNCFFFSKYVSTEPWEIYYLICPIYSLMLAEPTSDEEMSFLGEAGNAVYGESGVKWAIGVKVNQQNRSLYYQSGQNHSFIEDLRKYWRGSPLSDVPSQRMCVYLQNNQL</sequence>
<evidence type="ECO:0000313" key="2">
    <source>
        <dbReference type="EMBL" id="KAK7492798.1"/>
    </source>
</evidence>
<accession>A0ABD0L0P8</accession>
<evidence type="ECO:0008006" key="4">
    <source>
        <dbReference type="Google" id="ProtNLM"/>
    </source>
</evidence>
<dbReference type="InterPro" id="IPR016186">
    <property type="entry name" value="C-type_lectin-like/link_sf"/>
</dbReference>
<evidence type="ECO:0000313" key="3">
    <source>
        <dbReference type="Proteomes" id="UP001519460"/>
    </source>
</evidence>
<dbReference type="AlphaFoldDB" id="A0ABD0L0P8"/>
<keyword evidence="1" id="KW-1133">Transmembrane helix</keyword>
<dbReference type="SUPFAM" id="SSF56436">
    <property type="entry name" value="C-type lectin-like"/>
    <property type="match status" value="1"/>
</dbReference>
<comment type="caution">
    <text evidence="2">The sequence shown here is derived from an EMBL/GenBank/DDBJ whole genome shotgun (WGS) entry which is preliminary data.</text>
</comment>
<dbReference type="Proteomes" id="UP001519460">
    <property type="component" value="Unassembled WGS sequence"/>
</dbReference>
<dbReference type="InterPro" id="IPR016187">
    <property type="entry name" value="CTDL_fold"/>
</dbReference>
<gene>
    <name evidence="2" type="ORF">BaRGS_00015936</name>
</gene>
<proteinExistence type="predicted"/>
<keyword evidence="1" id="KW-0472">Membrane</keyword>
<keyword evidence="3" id="KW-1185">Reference proteome</keyword>
<protein>
    <recommendedName>
        <fullName evidence="4">Homing endonuclease LAGLIDADG domain-containing protein</fullName>
    </recommendedName>
</protein>
<keyword evidence="1" id="KW-0812">Transmembrane</keyword>
<name>A0ABD0L0P8_9CAEN</name>
<dbReference type="EMBL" id="JACVVK020000099">
    <property type="protein sequence ID" value="KAK7492798.1"/>
    <property type="molecule type" value="Genomic_DNA"/>
</dbReference>
<evidence type="ECO:0000256" key="1">
    <source>
        <dbReference type="SAM" id="Phobius"/>
    </source>
</evidence>